<reference evidence="3 4" key="1">
    <citation type="submission" date="2022-01" db="EMBL/GenBank/DDBJ databases">
        <title>Desulfofustis limnae sp. nov., a novel mesophilic sulfate-reducing bacterium isolated from marsh soil.</title>
        <authorList>
            <person name="Watanabe M."/>
            <person name="Takahashi A."/>
            <person name="Kojima H."/>
            <person name="Fukui M."/>
        </authorList>
    </citation>
    <scope>NUCLEOTIDE SEQUENCE [LARGE SCALE GENOMIC DNA]</scope>
    <source>
        <strain evidence="3 4">PPLL</strain>
    </source>
</reference>
<gene>
    <name evidence="3" type="ORF">DPPLL_05940</name>
</gene>
<feature type="chain" id="PRO_5046063982" evidence="2">
    <location>
        <begin position="22"/>
        <end position="571"/>
    </location>
</feature>
<proteinExistence type="predicted"/>
<feature type="signal peptide" evidence="2">
    <location>
        <begin position="1"/>
        <end position="21"/>
    </location>
</feature>
<accession>A0ABN6M2K4</accession>
<dbReference type="Proteomes" id="UP000830055">
    <property type="component" value="Chromosome"/>
</dbReference>
<organism evidence="3 4">
    <name type="scientific">Desulfofustis limnaeus</name>
    <dbReference type="NCBI Taxonomy" id="2740163"/>
    <lineage>
        <taxon>Bacteria</taxon>
        <taxon>Pseudomonadati</taxon>
        <taxon>Thermodesulfobacteriota</taxon>
        <taxon>Desulfobulbia</taxon>
        <taxon>Desulfobulbales</taxon>
        <taxon>Desulfocapsaceae</taxon>
        <taxon>Desulfofustis</taxon>
    </lineage>
</organism>
<keyword evidence="2" id="KW-0732">Signal</keyword>
<name>A0ABN6M2K4_9BACT</name>
<feature type="compositionally biased region" description="Polar residues" evidence="1">
    <location>
        <begin position="83"/>
        <end position="99"/>
    </location>
</feature>
<protein>
    <submittedName>
        <fullName evidence="3">Uncharacterized protein</fullName>
    </submittedName>
</protein>
<evidence type="ECO:0000256" key="2">
    <source>
        <dbReference type="SAM" id="SignalP"/>
    </source>
</evidence>
<evidence type="ECO:0000313" key="3">
    <source>
        <dbReference type="EMBL" id="BDD86229.1"/>
    </source>
</evidence>
<evidence type="ECO:0000313" key="4">
    <source>
        <dbReference type="Proteomes" id="UP000830055"/>
    </source>
</evidence>
<evidence type="ECO:0000256" key="1">
    <source>
        <dbReference type="SAM" id="MobiDB-lite"/>
    </source>
</evidence>
<keyword evidence="4" id="KW-1185">Reference proteome</keyword>
<dbReference type="RefSeq" id="WP_284153324.1">
    <property type="nucleotide sequence ID" value="NZ_AP025516.1"/>
</dbReference>
<sequence length="571" mass="61765">MTIRRSLFLSCMSLIVCIAVALSGTSVCQAAGFLDQLGDTAKKIGGELADGAGKIGEELSTGARKLGEDVGVLEKEQPPHTPAPQQRSEGQPEVANQSAVAPPSAKLPGGVVSRLKKISTELDKAERSFIDNGGKPTNSTHNRLESARMLKEEIDKGYAGQFSPDHPEVAPVYRRYEQLAASLTVSSTPAADQPSADLAATGAEVSCEDWNARLRTFTQGERALHVYPTEDEAQMARWKAAFDESTTTLGHYHSSSYNQQSCPEAEATVRQLNNYRDNFQAIYADYQQKSAAAAASLGDIVFSTAPIDPAAPSGLRDHFQAGDYIYGLIRATQPWAAIYNNDREAQIRVDVTMDGKKIHAQLVTVRDPALLTGQNLLFDVAPAPDAMTAYRNPAVEYGKSTATMRQGPNELTYHLGQLAPGSHTVHFIIQYYGTTYAEGQFIIEGGHFGAYAKLHESIAAGVAQAVTLPVPKMVDKALLSEMEKVLGNAGWPPIHRINIVDKDWWIDRVSGGDSPVASRHIAAAALAQGNDGYFYKICTFHQDRLITGGFGPLYLSHQGDPVPVPQENIDK</sequence>
<dbReference type="EMBL" id="AP025516">
    <property type="protein sequence ID" value="BDD86229.1"/>
    <property type="molecule type" value="Genomic_DNA"/>
</dbReference>
<feature type="region of interest" description="Disordered" evidence="1">
    <location>
        <begin position="74"/>
        <end position="108"/>
    </location>
</feature>